<name>R7V283_CAPTE</name>
<reference evidence="2 4" key="2">
    <citation type="journal article" date="2013" name="Nature">
        <title>Insights into bilaterian evolution from three spiralian genomes.</title>
        <authorList>
            <person name="Simakov O."/>
            <person name="Marletaz F."/>
            <person name="Cho S.J."/>
            <person name="Edsinger-Gonzales E."/>
            <person name="Havlak P."/>
            <person name="Hellsten U."/>
            <person name="Kuo D.H."/>
            <person name="Larsson T."/>
            <person name="Lv J."/>
            <person name="Arendt D."/>
            <person name="Savage R."/>
            <person name="Osoegawa K."/>
            <person name="de Jong P."/>
            <person name="Grimwood J."/>
            <person name="Chapman J.A."/>
            <person name="Shapiro H."/>
            <person name="Aerts A."/>
            <person name="Otillar R.P."/>
            <person name="Terry A.Y."/>
            <person name="Boore J.L."/>
            <person name="Grigoriev I.V."/>
            <person name="Lindberg D.R."/>
            <person name="Seaver E.C."/>
            <person name="Weisblat D.A."/>
            <person name="Putnam N.H."/>
            <person name="Rokhsar D.S."/>
        </authorList>
    </citation>
    <scope>NUCLEOTIDE SEQUENCE</scope>
    <source>
        <strain evidence="2 4">I ESC-2004</strain>
    </source>
</reference>
<dbReference type="FunCoup" id="R7V283">
    <property type="interactions" value="1"/>
</dbReference>
<gene>
    <name evidence="2" type="ORF">CAPTEDRAFT_131830</name>
</gene>
<dbReference type="InterPro" id="IPR008173">
    <property type="entry name" value="Adenylyl_cyclase_CyaB"/>
</dbReference>
<dbReference type="CDD" id="cd07890">
    <property type="entry name" value="CYTH-like_AC_IV-like"/>
    <property type="match status" value="1"/>
</dbReference>
<keyword evidence="4" id="KW-1185">Reference proteome</keyword>
<evidence type="ECO:0000259" key="1">
    <source>
        <dbReference type="PROSITE" id="PS51707"/>
    </source>
</evidence>
<dbReference type="EMBL" id="AMQN01006062">
    <property type="status" value="NOT_ANNOTATED_CDS"/>
    <property type="molecule type" value="Genomic_DNA"/>
</dbReference>
<dbReference type="Gene3D" id="2.40.320.10">
    <property type="entry name" value="Hypothetical Protein Pfu-838710-001"/>
    <property type="match status" value="1"/>
</dbReference>
<dbReference type="PANTHER" id="PTHR21028">
    <property type="entry name" value="SI:CH211-156B7.4"/>
    <property type="match status" value="1"/>
</dbReference>
<dbReference type="InterPro" id="IPR023577">
    <property type="entry name" value="CYTH_domain"/>
</dbReference>
<dbReference type="EMBL" id="KB297495">
    <property type="protein sequence ID" value="ELU10441.1"/>
    <property type="molecule type" value="Genomic_DNA"/>
</dbReference>
<dbReference type="PROSITE" id="PS51707">
    <property type="entry name" value="CYTH"/>
    <property type="match status" value="1"/>
</dbReference>
<proteinExistence type="predicted"/>
<dbReference type="PANTHER" id="PTHR21028:SF2">
    <property type="entry name" value="CYTH DOMAIN-CONTAINING PROTEIN"/>
    <property type="match status" value="1"/>
</dbReference>
<dbReference type="InterPro" id="IPR033469">
    <property type="entry name" value="CYTH-like_dom_sf"/>
</dbReference>
<dbReference type="GO" id="GO:0016462">
    <property type="term" value="F:pyrophosphatase activity"/>
    <property type="evidence" value="ECO:0007669"/>
    <property type="project" value="UniProtKB-ARBA"/>
</dbReference>
<evidence type="ECO:0000313" key="4">
    <source>
        <dbReference type="Proteomes" id="UP000014760"/>
    </source>
</evidence>
<dbReference type="HOGENOM" id="CLU_126397_0_0_1"/>
<evidence type="ECO:0000313" key="3">
    <source>
        <dbReference type="EnsemblMetazoa" id="CapteP131830"/>
    </source>
</evidence>
<dbReference type="Pfam" id="PF01928">
    <property type="entry name" value="CYTH"/>
    <property type="match status" value="1"/>
</dbReference>
<dbReference type="OrthoDB" id="6159137at2759"/>
<dbReference type="Proteomes" id="UP000014760">
    <property type="component" value="Unassembled WGS sequence"/>
</dbReference>
<sequence length="181" mass="20182">ISQTMEIRASLTDFDKFVSQAKILSNSDGKCMTHEDTYFNVPEGRLKLRVSKDSSGSSAALIFYARSDENELSTSPDYNSNEVSHPEGLRETLRLAYGVLGTITKKRWTFIIDRVKLHADLIHGLGSFIKLEVGLTAQEGIDDGNQIVTDLVQRLGVQNMKILSGDYLELLSKKTKNVAVW</sequence>
<dbReference type="SUPFAM" id="SSF55154">
    <property type="entry name" value="CYTH-like phosphatases"/>
    <property type="match status" value="1"/>
</dbReference>
<dbReference type="STRING" id="283909.R7V283"/>
<organism evidence="2">
    <name type="scientific">Capitella teleta</name>
    <name type="common">Polychaete worm</name>
    <dbReference type="NCBI Taxonomy" id="283909"/>
    <lineage>
        <taxon>Eukaryota</taxon>
        <taxon>Metazoa</taxon>
        <taxon>Spiralia</taxon>
        <taxon>Lophotrochozoa</taxon>
        <taxon>Annelida</taxon>
        <taxon>Polychaeta</taxon>
        <taxon>Sedentaria</taxon>
        <taxon>Scolecida</taxon>
        <taxon>Capitellidae</taxon>
        <taxon>Capitella</taxon>
    </lineage>
</organism>
<protein>
    <recommendedName>
        <fullName evidence="1">CYTH domain-containing protein</fullName>
    </recommendedName>
</protein>
<evidence type="ECO:0000313" key="2">
    <source>
        <dbReference type="EMBL" id="ELU10441.1"/>
    </source>
</evidence>
<dbReference type="OMA" id="ENCIETT"/>
<accession>R7V283</accession>
<feature type="domain" description="CYTH" evidence="1">
    <location>
        <begin position="2"/>
        <end position="173"/>
    </location>
</feature>
<feature type="non-terminal residue" evidence="2">
    <location>
        <position position="1"/>
    </location>
</feature>
<dbReference type="EnsemblMetazoa" id="CapteT131830">
    <property type="protein sequence ID" value="CapteP131830"/>
    <property type="gene ID" value="CapteG131830"/>
</dbReference>
<reference evidence="3" key="3">
    <citation type="submission" date="2015-06" db="UniProtKB">
        <authorList>
            <consortium name="EnsemblMetazoa"/>
        </authorList>
    </citation>
    <scope>IDENTIFICATION</scope>
</reference>
<dbReference type="AlphaFoldDB" id="R7V283"/>
<reference evidence="4" key="1">
    <citation type="submission" date="2012-12" db="EMBL/GenBank/DDBJ databases">
        <authorList>
            <person name="Hellsten U."/>
            <person name="Grimwood J."/>
            <person name="Chapman J.A."/>
            <person name="Shapiro H."/>
            <person name="Aerts A."/>
            <person name="Otillar R.P."/>
            <person name="Terry A.Y."/>
            <person name="Boore J.L."/>
            <person name="Simakov O."/>
            <person name="Marletaz F."/>
            <person name="Cho S.-J."/>
            <person name="Edsinger-Gonzales E."/>
            <person name="Havlak P."/>
            <person name="Kuo D.-H."/>
            <person name="Larsson T."/>
            <person name="Lv J."/>
            <person name="Arendt D."/>
            <person name="Savage R."/>
            <person name="Osoegawa K."/>
            <person name="de Jong P."/>
            <person name="Lindberg D.R."/>
            <person name="Seaver E.C."/>
            <person name="Weisblat D.A."/>
            <person name="Putnam N.H."/>
            <person name="Grigoriev I.V."/>
            <person name="Rokhsar D.S."/>
        </authorList>
    </citation>
    <scope>NUCLEOTIDE SEQUENCE</scope>
    <source>
        <strain evidence="4">I ESC-2004</strain>
    </source>
</reference>